<accession>A0ABW3R8D7</accession>
<keyword evidence="2" id="KW-1185">Reference proteome</keyword>
<comment type="caution">
    <text evidence="1">The sequence shown here is derived from an EMBL/GenBank/DDBJ whole genome shotgun (WGS) entry which is preliminary data.</text>
</comment>
<name>A0ABW3R8D7_9FLAO</name>
<organism evidence="1 2">
    <name type="scientific">Hwangdonia seohaensis</name>
    <dbReference type="NCBI Taxonomy" id="1240727"/>
    <lineage>
        <taxon>Bacteria</taxon>
        <taxon>Pseudomonadati</taxon>
        <taxon>Bacteroidota</taxon>
        <taxon>Flavobacteriia</taxon>
        <taxon>Flavobacteriales</taxon>
        <taxon>Flavobacteriaceae</taxon>
        <taxon>Hwangdonia</taxon>
    </lineage>
</organism>
<dbReference type="CDD" id="cd12105">
    <property type="entry name" value="HmuY"/>
    <property type="match status" value="1"/>
</dbReference>
<dbReference type="RefSeq" id="WP_311935714.1">
    <property type="nucleotide sequence ID" value="NZ_JAVSCK010000001.1"/>
</dbReference>
<proteinExistence type="predicted"/>
<sequence length="210" mass="22460">MNTIKTTQLVILLTIFIGFTSCSDDDSPPLLEVASESVTNLHAPQTGGQGQPVSGTFTKFNFATGQTTTSDTNWDIAFRGTSIIVNGGTTLGTTDEPNRTGNAAVYIANGTMASVTNVDTALFEQDSDTGYAISTGSGNSWYTYAGPPTHLITPTPGKILVFKTHNGLYAKVEILSYYKDAPANPDAYADETPYYTFNYVFQPNTGVTTF</sequence>
<evidence type="ECO:0000313" key="1">
    <source>
        <dbReference type="EMBL" id="MFD1161218.1"/>
    </source>
</evidence>
<dbReference type="PROSITE" id="PS51257">
    <property type="entry name" value="PROKAR_LIPOPROTEIN"/>
    <property type="match status" value="1"/>
</dbReference>
<gene>
    <name evidence="1" type="ORF">ACFQ2E_02235</name>
</gene>
<protein>
    <submittedName>
        <fullName evidence="1">HmuY family protein</fullName>
    </submittedName>
</protein>
<dbReference type="Pfam" id="PF14064">
    <property type="entry name" value="HmuY"/>
    <property type="match status" value="1"/>
</dbReference>
<dbReference type="Proteomes" id="UP001597163">
    <property type="component" value="Unassembled WGS sequence"/>
</dbReference>
<dbReference type="EMBL" id="JBHTLJ010000001">
    <property type="protein sequence ID" value="MFD1161218.1"/>
    <property type="molecule type" value="Genomic_DNA"/>
</dbReference>
<dbReference type="InterPro" id="IPR025921">
    <property type="entry name" value="HmuY"/>
</dbReference>
<evidence type="ECO:0000313" key="2">
    <source>
        <dbReference type="Proteomes" id="UP001597163"/>
    </source>
</evidence>
<reference evidence="2" key="1">
    <citation type="journal article" date="2019" name="Int. J. Syst. Evol. Microbiol.">
        <title>The Global Catalogue of Microorganisms (GCM) 10K type strain sequencing project: providing services to taxonomists for standard genome sequencing and annotation.</title>
        <authorList>
            <consortium name="The Broad Institute Genomics Platform"/>
            <consortium name="The Broad Institute Genome Sequencing Center for Infectious Disease"/>
            <person name="Wu L."/>
            <person name="Ma J."/>
        </authorList>
    </citation>
    <scope>NUCLEOTIDE SEQUENCE [LARGE SCALE GENOMIC DNA]</scope>
    <source>
        <strain evidence="2">CCUG 63246</strain>
    </source>
</reference>